<evidence type="ECO:0000313" key="2">
    <source>
        <dbReference type="Proteomes" id="UP000266723"/>
    </source>
</evidence>
<evidence type="ECO:0000313" key="1">
    <source>
        <dbReference type="EMBL" id="KAF3534186.1"/>
    </source>
</evidence>
<proteinExistence type="predicted"/>
<name>A0ABQ7BPY8_BRACR</name>
<comment type="caution">
    <text evidence="1">The sequence shown here is derived from an EMBL/GenBank/DDBJ whole genome shotgun (WGS) entry which is preliminary data.</text>
</comment>
<organism evidence="1 2">
    <name type="scientific">Brassica cretica</name>
    <name type="common">Mustard</name>
    <dbReference type="NCBI Taxonomy" id="69181"/>
    <lineage>
        <taxon>Eukaryota</taxon>
        <taxon>Viridiplantae</taxon>
        <taxon>Streptophyta</taxon>
        <taxon>Embryophyta</taxon>
        <taxon>Tracheophyta</taxon>
        <taxon>Spermatophyta</taxon>
        <taxon>Magnoliopsida</taxon>
        <taxon>eudicotyledons</taxon>
        <taxon>Gunneridae</taxon>
        <taxon>Pentapetalae</taxon>
        <taxon>rosids</taxon>
        <taxon>malvids</taxon>
        <taxon>Brassicales</taxon>
        <taxon>Brassicaceae</taxon>
        <taxon>Brassiceae</taxon>
        <taxon>Brassica</taxon>
    </lineage>
</organism>
<dbReference type="Proteomes" id="UP000266723">
    <property type="component" value="Unassembled WGS sequence"/>
</dbReference>
<sequence>MRLVSKFDWKEQREEVDGKEQRKQVEIWASLPRECIHDLERESNREVYIAWNIFIIKALVQL</sequence>
<protein>
    <submittedName>
        <fullName evidence="1">Uncharacterized protein</fullName>
    </submittedName>
</protein>
<dbReference type="EMBL" id="QGKV02001507">
    <property type="protein sequence ID" value="KAF3534186.1"/>
    <property type="molecule type" value="Genomic_DNA"/>
</dbReference>
<keyword evidence="2" id="KW-1185">Reference proteome</keyword>
<gene>
    <name evidence="1" type="ORF">DY000_02038814</name>
</gene>
<accession>A0ABQ7BPY8</accession>
<reference evidence="1 2" key="1">
    <citation type="journal article" date="2020" name="BMC Genomics">
        <title>Intraspecific diversification of the crop wild relative Brassica cretica Lam. using demographic model selection.</title>
        <authorList>
            <person name="Kioukis A."/>
            <person name="Michalopoulou V.A."/>
            <person name="Briers L."/>
            <person name="Pirintsos S."/>
            <person name="Studholme D.J."/>
            <person name="Pavlidis P."/>
            <person name="Sarris P.F."/>
        </authorList>
    </citation>
    <scope>NUCLEOTIDE SEQUENCE [LARGE SCALE GENOMIC DNA]</scope>
    <source>
        <strain evidence="2">cv. PFS-1207/04</strain>
    </source>
</reference>